<dbReference type="Proteomes" id="UP001163321">
    <property type="component" value="Chromosome 9"/>
</dbReference>
<evidence type="ECO:0000313" key="2">
    <source>
        <dbReference type="Proteomes" id="UP001163321"/>
    </source>
</evidence>
<sequence>MYALSEKKDTAAHTWIIERLIEAVGIEPEVFVSDMDLTIEHVISLRCQIRHILWIQHIVTNLPNNLRFKLHDTFSDFMKAYWHCYWSK</sequence>
<accession>A0ACC0VJ85</accession>
<comment type="caution">
    <text evidence="1">The sequence shown here is derived from an EMBL/GenBank/DDBJ whole genome shotgun (WGS) entry which is preliminary data.</text>
</comment>
<keyword evidence="2" id="KW-1185">Reference proteome</keyword>
<protein>
    <submittedName>
        <fullName evidence="1">Uncharacterized protein</fullName>
    </submittedName>
</protein>
<evidence type="ECO:0000313" key="1">
    <source>
        <dbReference type="EMBL" id="KAI9905974.1"/>
    </source>
</evidence>
<dbReference type="EMBL" id="CM047588">
    <property type="protein sequence ID" value="KAI9905974.1"/>
    <property type="molecule type" value="Genomic_DNA"/>
</dbReference>
<proteinExistence type="predicted"/>
<name>A0ACC0VJ85_9STRA</name>
<gene>
    <name evidence="1" type="ORF">PsorP6_013654</name>
</gene>
<reference evidence="1 2" key="1">
    <citation type="journal article" date="2022" name="bioRxiv">
        <title>The genome of the oomycete Peronosclerospora sorghi, a cosmopolitan pathogen of maize and sorghum, is inflated with dispersed pseudogenes.</title>
        <authorList>
            <person name="Fletcher K."/>
            <person name="Martin F."/>
            <person name="Isakeit T."/>
            <person name="Cavanaugh K."/>
            <person name="Magill C."/>
            <person name="Michelmore R."/>
        </authorList>
    </citation>
    <scope>NUCLEOTIDE SEQUENCE [LARGE SCALE GENOMIC DNA]</scope>
    <source>
        <strain evidence="1">P6</strain>
    </source>
</reference>
<organism evidence="1 2">
    <name type="scientific">Peronosclerospora sorghi</name>
    <dbReference type="NCBI Taxonomy" id="230839"/>
    <lineage>
        <taxon>Eukaryota</taxon>
        <taxon>Sar</taxon>
        <taxon>Stramenopiles</taxon>
        <taxon>Oomycota</taxon>
        <taxon>Peronosporomycetes</taxon>
        <taxon>Peronosporales</taxon>
        <taxon>Peronosporaceae</taxon>
        <taxon>Peronosclerospora</taxon>
    </lineage>
</organism>